<dbReference type="AlphaFoldDB" id="A0A0F9JQT1"/>
<feature type="region of interest" description="Disordered" evidence="1">
    <location>
        <begin position="87"/>
        <end position="108"/>
    </location>
</feature>
<reference evidence="2" key="1">
    <citation type="journal article" date="2015" name="Nature">
        <title>Complex archaea that bridge the gap between prokaryotes and eukaryotes.</title>
        <authorList>
            <person name="Spang A."/>
            <person name="Saw J.H."/>
            <person name="Jorgensen S.L."/>
            <person name="Zaremba-Niedzwiedzka K."/>
            <person name="Martijn J."/>
            <person name="Lind A.E."/>
            <person name="van Eijk R."/>
            <person name="Schleper C."/>
            <person name="Guy L."/>
            <person name="Ettema T.J."/>
        </authorList>
    </citation>
    <scope>NUCLEOTIDE SEQUENCE</scope>
</reference>
<evidence type="ECO:0000313" key="2">
    <source>
        <dbReference type="EMBL" id="KKM01313.1"/>
    </source>
</evidence>
<evidence type="ECO:0000256" key="1">
    <source>
        <dbReference type="SAM" id="MobiDB-lite"/>
    </source>
</evidence>
<dbReference type="EMBL" id="LAZR01017229">
    <property type="protein sequence ID" value="KKM01313.1"/>
    <property type="molecule type" value="Genomic_DNA"/>
</dbReference>
<proteinExistence type="predicted"/>
<organism evidence="2">
    <name type="scientific">marine sediment metagenome</name>
    <dbReference type="NCBI Taxonomy" id="412755"/>
    <lineage>
        <taxon>unclassified sequences</taxon>
        <taxon>metagenomes</taxon>
        <taxon>ecological metagenomes</taxon>
    </lineage>
</organism>
<feature type="non-terminal residue" evidence="2">
    <location>
        <position position="206"/>
    </location>
</feature>
<gene>
    <name evidence="2" type="ORF">LCGC14_1795710</name>
</gene>
<accession>A0A0F9JQT1</accession>
<sequence length="206" mass="23887">MKKISAKVVSADLINKFFGVNRDQKIIRYRSGNLDFEVFITGTTEKSQDKFTHTCIFIENRDIFVKRAKDLGFKTVPFKKIKDEKIKGRPGGLRPRLGGRQTGIPKIPKKRRTGYIPEAKERGKWKRLSKPLKSEAQATNLYRFVVDHSTSRRGRVREVEGVKKFGKRFAPSTSPLKFRKFRFKKGKKIPLKPRTEIEKTKFAIDT</sequence>
<name>A0A0F9JQT1_9ZZZZ</name>
<protein>
    <submittedName>
        <fullName evidence="2">Uncharacterized protein</fullName>
    </submittedName>
</protein>
<comment type="caution">
    <text evidence="2">The sequence shown here is derived from an EMBL/GenBank/DDBJ whole genome shotgun (WGS) entry which is preliminary data.</text>
</comment>